<keyword evidence="1" id="KW-1133">Transmembrane helix</keyword>
<protein>
    <submittedName>
        <fullName evidence="2">Uncharacterized protein</fullName>
    </submittedName>
</protein>
<evidence type="ECO:0000256" key="1">
    <source>
        <dbReference type="SAM" id="Phobius"/>
    </source>
</evidence>
<dbReference type="EMBL" id="JARBDR010000813">
    <property type="protein sequence ID" value="KAJ8306168.1"/>
    <property type="molecule type" value="Genomic_DNA"/>
</dbReference>
<dbReference type="InterPro" id="IPR052055">
    <property type="entry name" value="Hepadnavirus_pol/RT"/>
</dbReference>
<evidence type="ECO:0000313" key="2">
    <source>
        <dbReference type="EMBL" id="KAJ8306168.1"/>
    </source>
</evidence>
<dbReference type="Proteomes" id="UP001217089">
    <property type="component" value="Unassembled WGS sequence"/>
</dbReference>
<comment type="caution">
    <text evidence="2">The sequence shown here is derived from an EMBL/GenBank/DDBJ whole genome shotgun (WGS) entry which is preliminary data.</text>
</comment>
<name>A0ABQ9ELN9_TEGGR</name>
<dbReference type="PANTHER" id="PTHR33050:SF8">
    <property type="entry name" value="REVERSE TRANSCRIPTASE DOMAIN-CONTAINING PROTEIN"/>
    <property type="match status" value="1"/>
</dbReference>
<dbReference type="InterPro" id="IPR043502">
    <property type="entry name" value="DNA/RNA_pol_sf"/>
</dbReference>
<gene>
    <name evidence="2" type="ORF">KUTeg_016713</name>
</gene>
<feature type="transmembrane region" description="Helical" evidence="1">
    <location>
        <begin position="41"/>
        <end position="62"/>
    </location>
</feature>
<accession>A0ABQ9ELN9</accession>
<keyword evidence="1" id="KW-0812">Transmembrane</keyword>
<keyword evidence="1" id="KW-0472">Membrane</keyword>
<sequence length="133" mass="14774">MSSVNDYINKKNCSVKYTSFETVLSMLARFGRGALAARLDVIRFVICILLASVSLLVVLYHYNKQKSGMDNLAQYLDDFLSAGRANSNECNQSMTLFTNICNELGVPLAYEKTIGPSPVLKFLGLEIDTNEMC</sequence>
<evidence type="ECO:0000313" key="3">
    <source>
        <dbReference type="Proteomes" id="UP001217089"/>
    </source>
</evidence>
<proteinExistence type="predicted"/>
<dbReference type="PANTHER" id="PTHR33050">
    <property type="entry name" value="REVERSE TRANSCRIPTASE DOMAIN-CONTAINING PROTEIN"/>
    <property type="match status" value="1"/>
</dbReference>
<reference evidence="2 3" key="1">
    <citation type="submission" date="2022-12" db="EMBL/GenBank/DDBJ databases">
        <title>Chromosome-level genome of Tegillarca granosa.</title>
        <authorList>
            <person name="Kim J."/>
        </authorList>
    </citation>
    <scope>NUCLEOTIDE SEQUENCE [LARGE SCALE GENOMIC DNA]</scope>
    <source>
        <strain evidence="2">Teg-2019</strain>
        <tissue evidence="2">Adductor muscle</tissue>
    </source>
</reference>
<dbReference type="SUPFAM" id="SSF56672">
    <property type="entry name" value="DNA/RNA polymerases"/>
    <property type="match status" value="1"/>
</dbReference>
<organism evidence="2 3">
    <name type="scientific">Tegillarca granosa</name>
    <name type="common">Malaysian cockle</name>
    <name type="synonym">Anadara granosa</name>
    <dbReference type="NCBI Taxonomy" id="220873"/>
    <lineage>
        <taxon>Eukaryota</taxon>
        <taxon>Metazoa</taxon>
        <taxon>Spiralia</taxon>
        <taxon>Lophotrochozoa</taxon>
        <taxon>Mollusca</taxon>
        <taxon>Bivalvia</taxon>
        <taxon>Autobranchia</taxon>
        <taxon>Pteriomorphia</taxon>
        <taxon>Arcoida</taxon>
        <taxon>Arcoidea</taxon>
        <taxon>Arcidae</taxon>
        <taxon>Tegillarca</taxon>
    </lineage>
</organism>
<keyword evidence="3" id="KW-1185">Reference proteome</keyword>